<evidence type="ECO:0000259" key="7">
    <source>
        <dbReference type="PROSITE" id="PS51387"/>
    </source>
</evidence>
<sequence length="465" mass="48636">MRQSTHSTRKTDLNRLEERTAGPVHRPGAEGYDRACTGYQLLEPHRPRAVVEAAGAADVQAAVRAAAEDGVPVAVQATGHGRASALGGGVLVSTRGMAGVEVDAGAATARVEAGATWGRVVEAAAEHGLAPLSGSMPGVGAVSYTLGGGVGLLARRYGFAADRVRRVEAVTADGRLRTADAEREQELFWALRGGGGSFGVVTALEIGLVRLRRVFGGGLYFDLAERPDAVAAWSRWTRSVPEETTSAVTLLVMPDSAGVPEGMRGRHLAQVRLCHAGPAEQGRRLARELVALAGEPVRSTLRELDYSESGAVFDEPEVPHGYRSQNLLVDSLTEGAGQELVRRAGPDAPLMCVVGLRHLGGALAREPEGAGAVGHRGAAYLASVLSPVESGGEAEAADLHRRVLAPVAGQAVGRSLNFSFGPAAPEDVASCFAPADYRRLRRVKAAYDPDDRIRANHPVPPAPRG</sequence>
<protein>
    <submittedName>
        <fullName evidence="8">FAD-binding oxidoreductase</fullName>
    </submittedName>
</protein>
<comment type="cofactor">
    <cofactor evidence="1">
        <name>FAD</name>
        <dbReference type="ChEBI" id="CHEBI:57692"/>
    </cofactor>
</comment>
<dbReference type="Proteomes" id="UP001499993">
    <property type="component" value="Unassembled WGS sequence"/>
</dbReference>
<dbReference type="Pfam" id="PF01565">
    <property type="entry name" value="FAD_binding_4"/>
    <property type="match status" value="1"/>
</dbReference>
<name>A0ABP9GFK1_9ACTN</name>
<feature type="domain" description="FAD-binding PCMH-type" evidence="7">
    <location>
        <begin position="42"/>
        <end position="211"/>
    </location>
</feature>
<dbReference type="InterPro" id="IPR006093">
    <property type="entry name" value="Oxy_OxRdtase_FAD_BS"/>
</dbReference>
<evidence type="ECO:0000256" key="6">
    <source>
        <dbReference type="SAM" id="MobiDB-lite"/>
    </source>
</evidence>
<dbReference type="Gene3D" id="3.30.465.10">
    <property type="match status" value="1"/>
</dbReference>
<evidence type="ECO:0000313" key="9">
    <source>
        <dbReference type="Proteomes" id="UP001499993"/>
    </source>
</evidence>
<keyword evidence="9" id="KW-1185">Reference proteome</keyword>
<comment type="caution">
    <text evidence="8">The sequence shown here is derived from an EMBL/GenBank/DDBJ whole genome shotgun (WGS) entry which is preliminary data.</text>
</comment>
<dbReference type="PROSITE" id="PS00862">
    <property type="entry name" value="OX2_COVAL_FAD"/>
    <property type="match status" value="1"/>
</dbReference>
<dbReference type="SUPFAM" id="SSF56176">
    <property type="entry name" value="FAD-binding/transporter-associated domain-like"/>
    <property type="match status" value="1"/>
</dbReference>
<keyword evidence="3" id="KW-0285">Flavoprotein</keyword>
<dbReference type="InterPro" id="IPR016167">
    <property type="entry name" value="FAD-bd_PCMH_sub1"/>
</dbReference>
<feature type="region of interest" description="Disordered" evidence="6">
    <location>
        <begin position="1"/>
        <end position="32"/>
    </location>
</feature>
<evidence type="ECO:0000256" key="4">
    <source>
        <dbReference type="ARBA" id="ARBA00022827"/>
    </source>
</evidence>
<gene>
    <name evidence="8" type="ORF">GCM10023224_17590</name>
</gene>
<keyword evidence="5" id="KW-0560">Oxidoreductase</keyword>
<dbReference type="InterPro" id="IPR016166">
    <property type="entry name" value="FAD-bd_PCMH"/>
</dbReference>
<dbReference type="InterPro" id="IPR016169">
    <property type="entry name" value="FAD-bd_PCMH_sub2"/>
</dbReference>
<accession>A0ABP9GFK1</accession>
<dbReference type="InterPro" id="IPR036318">
    <property type="entry name" value="FAD-bd_PCMH-like_sf"/>
</dbReference>
<evidence type="ECO:0000313" key="8">
    <source>
        <dbReference type="EMBL" id="GAA4937086.1"/>
    </source>
</evidence>
<dbReference type="Gene3D" id="3.40.462.20">
    <property type="match status" value="1"/>
</dbReference>
<dbReference type="PANTHER" id="PTHR42973:SF39">
    <property type="entry name" value="FAD-BINDING PCMH-TYPE DOMAIN-CONTAINING PROTEIN"/>
    <property type="match status" value="1"/>
</dbReference>
<dbReference type="InterPro" id="IPR006094">
    <property type="entry name" value="Oxid_FAD_bind_N"/>
</dbReference>
<reference evidence="9" key="1">
    <citation type="journal article" date="2019" name="Int. J. Syst. Evol. Microbiol.">
        <title>The Global Catalogue of Microorganisms (GCM) 10K type strain sequencing project: providing services to taxonomists for standard genome sequencing and annotation.</title>
        <authorList>
            <consortium name="The Broad Institute Genomics Platform"/>
            <consortium name="The Broad Institute Genome Sequencing Center for Infectious Disease"/>
            <person name="Wu L."/>
            <person name="Ma J."/>
        </authorList>
    </citation>
    <scope>NUCLEOTIDE SEQUENCE [LARGE SCALE GENOMIC DNA]</scope>
    <source>
        <strain evidence="9">JCM 18123</strain>
    </source>
</reference>
<evidence type="ECO:0000256" key="2">
    <source>
        <dbReference type="ARBA" id="ARBA00005466"/>
    </source>
</evidence>
<evidence type="ECO:0000256" key="3">
    <source>
        <dbReference type="ARBA" id="ARBA00022630"/>
    </source>
</evidence>
<dbReference type="Gene3D" id="3.30.43.10">
    <property type="entry name" value="Uridine Diphospho-n-acetylenolpyruvylglucosamine Reductase, domain 2"/>
    <property type="match status" value="1"/>
</dbReference>
<evidence type="ECO:0000256" key="1">
    <source>
        <dbReference type="ARBA" id="ARBA00001974"/>
    </source>
</evidence>
<evidence type="ECO:0000256" key="5">
    <source>
        <dbReference type="ARBA" id="ARBA00023002"/>
    </source>
</evidence>
<dbReference type="EMBL" id="BAABIK010000007">
    <property type="protein sequence ID" value="GAA4937086.1"/>
    <property type="molecule type" value="Genomic_DNA"/>
</dbReference>
<dbReference type="PROSITE" id="PS51387">
    <property type="entry name" value="FAD_PCMH"/>
    <property type="match status" value="1"/>
</dbReference>
<feature type="compositionally biased region" description="Basic and acidic residues" evidence="6">
    <location>
        <begin position="9"/>
        <end position="20"/>
    </location>
</feature>
<dbReference type="InterPro" id="IPR050416">
    <property type="entry name" value="FAD-linked_Oxidoreductase"/>
</dbReference>
<comment type="similarity">
    <text evidence="2">Belongs to the oxygen-dependent FAD-linked oxidoreductase family.</text>
</comment>
<proteinExistence type="inferred from homology"/>
<dbReference type="PANTHER" id="PTHR42973">
    <property type="entry name" value="BINDING OXIDOREDUCTASE, PUTATIVE (AFU_ORTHOLOGUE AFUA_1G17690)-RELATED"/>
    <property type="match status" value="1"/>
</dbReference>
<dbReference type="RefSeq" id="WP_345556191.1">
    <property type="nucleotide sequence ID" value="NZ_BAABIK010000007.1"/>
</dbReference>
<organism evidence="8 9">
    <name type="scientific">Streptomonospora halophila</name>
    <dbReference type="NCBI Taxonomy" id="427369"/>
    <lineage>
        <taxon>Bacteria</taxon>
        <taxon>Bacillati</taxon>
        <taxon>Actinomycetota</taxon>
        <taxon>Actinomycetes</taxon>
        <taxon>Streptosporangiales</taxon>
        <taxon>Nocardiopsidaceae</taxon>
        <taxon>Streptomonospora</taxon>
    </lineage>
</organism>
<keyword evidence="4" id="KW-0274">FAD</keyword>